<dbReference type="EMBL" id="JAVRRD010000007">
    <property type="protein sequence ID" value="KAK5056714.1"/>
    <property type="molecule type" value="Genomic_DNA"/>
</dbReference>
<comment type="caution">
    <text evidence="2">The sequence shown here is derived from an EMBL/GenBank/DDBJ whole genome shotgun (WGS) entry which is preliminary data.</text>
</comment>
<evidence type="ECO:0000259" key="1">
    <source>
        <dbReference type="Pfam" id="PF14479"/>
    </source>
</evidence>
<feature type="domain" description="Prion-inhibition and propagation HeLo" evidence="1">
    <location>
        <begin position="4"/>
        <end position="172"/>
    </location>
</feature>
<dbReference type="InterPro" id="IPR029498">
    <property type="entry name" value="HeLo_dom"/>
</dbReference>
<evidence type="ECO:0000313" key="3">
    <source>
        <dbReference type="Proteomes" id="UP001358417"/>
    </source>
</evidence>
<keyword evidence="3" id="KW-1185">Reference proteome</keyword>
<dbReference type="Pfam" id="PF14479">
    <property type="entry name" value="HeLo"/>
    <property type="match status" value="1"/>
</dbReference>
<dbReference type="Gene3D" id="1.20.120.1020">
    <property type="entry name" value="Prion-inhibition and propagation, HeLo domain"/>
    <property type="match status" value="1"/>
</dbReference>
<name>A0AAV9NG39_9EURO</name>
<dbReference type="GeneID" id="89980393"/>
<evidence type="ECO:0000313" key="2">
    <source>
        <dbReference type="EMBL" id="KAK5056714.1"/>
    </source>
</evidence>
<proteinExistence type="predicted"/>
<dbReference type="Proteomes" id="UP001358417">
    <property type="component" value="Unassembled WGS sequence"/>
</dbReference>
<reference evidence="2 3" key="1">
    <citation type="submission" date="2023-08" db="EMBL/GenBank/DDBJ databases">
        <title>Black Yeasts Isolated from many extreme environments.</title>
        <authorList>
            <person name="Coleine C."/>
            <person name="Stajich J.E."/>
            <person name="Selbmann L."/>
        </authorList>
    </citation>
    <scope>NUCLEOTIDE SEQUENCE [LARGE SCALE GENOMIC DNA]</scope>
    <source>
        <strain evidence="2 3">CCFEE 5792</strain>
    </source>
</reference>
<dbReference type="InterPro" id="IPR038305">
    <property type="entry name" value="HeLo_sf"/>
</dbReference>
<accession>A0AAV9NG39</accession>
<sequence>MAELALAVVGVAVAWKNILDFGQLMMDLLADDDWERKGLLYNLRTKDFLLRDWGNHYGVDRDNGDFHKFEPQRKEFLIKVIFRLHDSRMRAFKILKGKYLMAVEDGNDDEEEEYEGPDLSRKAKGFARLIDKAKTMSKKTRDKGRWLTHDQRTVKELIQDADEQYRHLKALTFESIPFMLSVMDSRNSSQPLQASLDLLETRAKQENEKEIDHLRRTRSFPIENEAVDWDRETAVSYATKNIVSCDQAERVRELVNQGYSMLVDTRIIHGVHDWWMDDKSGSLVLETPYDGGDDVSAVTCAAVYYLASCHKIIYVFDPTERKSPSLQLADMVSTITMTLISIAGEDVDADHSLLPPGNVDGSVSSKPGNLPEIIKAFENIVGRFIVRADQRFLIIVEGLDDLVDLTTDEPVRPAIRLFLQSLARVCNIKQDGRSVVKVLFGCRGAATAVSEYVGDTEVLNTMDRAARKENIMAGLAERW</sequence>
<protein>
    <recommendedName>
        <fullName evidence="1">Prion-inhibition and propagation HeLo domain-containing protein</fullName>
    </recommendedName>
</protein>
<dbReference type="RefSeq" id="XP_064708430.1">
    <property type="nucleotide sequence ID" value="XM_064855770.1"/>
</dbReference>
<gene>
    <name evidence="2" type="ORF">LTR84_012246</name>
</gene>
<organism evidence="2 3">
    <name type="scientific">Exophiala bonariae</name>
    <dbReference type="NCBI Taxonomy" id="1690606"/>
    <lineage>
        <taxon>Eukaryota</taxon>
        <taxon>Fungi</taxon>
        <taxon>Dikarya</taxon>
        <taxon>Ascomycota</taxon>
        <taxon>Pezizomycotina</taxon>
        <taxon>Eurotiomycetes</taxon>
        <taxon>Chaetothyriomycetidae</taxon>
        <taxon>Chaetothyriales</taxon>
        <taxon>Herpotrichiellaceae</taxon>
        <taxon>Exophiala</taxon>
    </lineage>
</organism>
<dbReference type="AlphaFoldDB" id="A0AAV9NG39"/>